<evidence type="ECO:0000313" key="2">
    <source>
        <dbReference type="Proteomes" id="UP000887578"/>
    </source>
</evidence>
<dbReference type="InterPro" id="IPR011333">
    <property type="entry name" value="SKP1/BTB/POZ_sf"/>
</dbReference>
<sequence length="333" mass="38106">MTESSTEVIEHKNRTGVKWTIKEDDLKRAFTRDVDFTSDTFKASNIPGAKYFLSLQSPSDKSISFLLKSCLGTIRKVPASYKISIKSASYNDVMDYGDFIQYGECGNNICDSKEKLFDPESKFFVYGIMEIELEITIKTLGIKRKAAKPLSLAELLWEKEEDKDITFVAGGHELKAHKWIISSCSSVFKAGLESGMKEAIEKKITITDFSYETVKIAIEHCYEREVDDLINDENASELLHFADKYNIQSLHKLLQIYFIDKLSESNVVDFANLSIKTNAEELRDVCICFLMKYIGKNTEIENIKNLDNEISSDVGQRCLLYMSEYEYFCNAFF</sequence>
<evidence type="ECO:0000259" key="1">
    <source>
        <dbReference type="PROSITE" id="PS50097"/>
    </source>
</evidence>
<accession>A0A914QZW8</accession>
<proteinExistence type="predicted"/>
<dbReference type="SUPFAM" id="SSF54695">
    <property type="entry name" value="POZ domain"/>
    <property type="match status" value="1"/>
</dbReference>
<feature type="domain" description="BTB" evidence="1">
    <location>
        <begin position="163"/>
        <end position="227"/>
    </location>
</feature>
<dbReference type="PROSITE" id="PS50097">
    <property type="entry name" value="BTB"/>
    <property type="match status" value="1"/>
</dbReference>
<keyword evidence="2" id="KW-1185">Reference proteome</keyword>
<dbReference type="AlphaFoldDB" id="A0A914QZW8"/>
<dbReference type="Pfam" id="PF00651">
    <property type="entry name" value="BTB"/>
    <property type="match status" value="1"/>
</dbReference>
<dbReference type="Gene3D" id="3.30.710.10">
    <property type="entry name" value="Potassium Channel Kv1.1, Chain A"/>
    <property type="match status" value="1"/>
</dbReference>
<dbReference type="PANTHER" id="PTHR24413">
    <property type="entry name" value="SPECKLE-TYPE POZ PROTEIN"/>
    <property type="match status" value="1"/>
</dbReference>
<dbReference type="WBParaSite" id="PDA_v2.g9479.t1">
    <property type="protein sequence ID" value="PDA_v2.g9479.t1"/>
    <property type="gene ID" value="PDA_v2.g9479"/>
</dbReference>
<dbReference type="InterPro" id="IPR000210">
    <property type="entry name" value="BTB/POZ_dom"/>
</dbReference>
<organism evidence="2 3">
    <name type="scientific">Panagrolaimus davidi</name>
    <dbReference type="NCBI Taxonomy" id="227884"/>
    <lineage>
        <taxon>Eukaryota</taxon>
        <taxon>Metazoa</taxon>
        <taxon>Ecdysozoa</taxon>
        <taxon>Nematoda</taxon>
        <taxon>Chromadorea</taxon>
        <taxon>Rhabditida</taxon>
        <taxon>Tylenchina</taxon>
        <taxon>Panagrolaimomorpha</taxon>
        <taxon>Panagrolaimoidea</taxon>
        <taxon>Panagrolaimidae</taxon>
        <taxon>Panagrolaimus</taxon>
    </lineage>
</organism>
<dbReference type="Proteomes" id="UP000887578">
    <property type="component" value="Unplaced"/>
</dbReference>
<dbReference type="SMART" id="SM00225">
    <property type="entry name" value="BTB"/>
    <property type="match status" value="1"/>
</dbReference>
<name>A0A914QZW8_9BILA</name>
<evidence type="ECO:0000313" key="3">
    <source>
        <dbReference type="WBParaSite" id="PDA_v2.g9479.t1"/>
    </source>
</evidence>
<reference evidence="3" key="1">
    <citation type="submission" date="2022-11" db="UniProtKB">
        <authorList>
            <consortium name="WormBaseParasite"/>
        </authorList>
    </citation>
    <scope>IDENTIFICATION</scope>
</reference>
<dbReference type="CDD" id="cd18186">
    <property type="entry name" value="BTB_POZ_ZBTB_KLHL-like"/>
    <property type="match status" value="1"/>
</dbReference>
<protein>
    <submittedName>
        <fullName evidence="3">BTB domain-containing protein</fullName>
    </submittedName>
</protein>